<sequence>MTTAQLAYWREVRAIRRRMQEVDDPLIALISGVNGIGKTTLSYELSRRLGIHQHVGLGTIVKTLREFGIPPEAPEMAQAMDNGFRLEEPALQLERQAEVIARVVNRLVGAYHAQHVHCVVEGVQLLPSHLRLPPGAVHLHLRIGDPEAYARRMRSANPLKYGSIDDETVDYLLNIDRVLEDAMSASSNAVLPDQRPTVRETAEDAVHSIYARYAKGGMGL</sequence>
<accession>A0A410FS95</accession>
<dbReference type="InterPro" id="IPR027417">
    <property type="entry name" value="P-loop_NTPase"/>
</dbReference>
<dbReference type="Gene3D" id="3.40.50.300">
    <property type="entry name" value="P-loop containing nucleotide triphosphate hydrolases"/>
    <property type="match status" value="1"/>
</dbReference>
<protein>
    <submittedName>
        <fullName evidence="1">Uncharacterized protein</fullName>
    </submittedName>
</protein>
<gene>
    <name evidence="1" type="ORF">BIP78_0135</name>
</gene>
<evidence type="ECO:0000313" key="2">
    <source>
        <dbReference type="Proteomes" id="UP000287233"/>
    </source>
</evidence>
<organism evidence="1 2">
    <name type="scientific">Bipolaricaulis sibiricus</name>
    <dbReference type="NCBI Taxonomy" id="2501609"/>
    <lineage>
        <taxon>Bacteria</taxon>
        <taxon>Candidatus Bipolaricaulota</taxon>
        <taxon>Candidatus Bipolaricaulia</taxon>
        <taxon>Candidatus Bipolaricaulales</taxon>
        <taxon>Candidatus Bipolaricaulaceae</taxon>
        <taxon>Candidatus Bipolaricaulis</taxon>
    </lineage>
</organism>
<name>A0A410FS95_BIPS1</name>
<dbReference type="AlphaFoldDB" id="A0A410FS95"/>
<dbReference type="SUPFAM" id="SSF52540">
    <property type="entry name" value="P-loop containing nucleoside triphosphate hydrolases"/>
    <property type="match status" value="1"/>
</dbReference>
<evidence type="ECO:0000313" key="1">
    <source>
        <dbReference type="EMBL" id="QAA75903.1"/>
    </source>
</evidence>
<dbReference type="Proteomes" id="UP000287233">
    <property type="component" value="Chromosome"/>
</dbReference>
<reference evidence="2" key="1">
    <citation type="submission" date="2018-12" db="EMBL/GenBank/DDBJ databases">
        <title>Complete genome sequence of an uncultured bacterium of the candidate phylum Bipolaricaulota.</title>
        <authorList>
            <person name="Kadnikov V.V."/>
            <person name="Mardanov A.V."/>
            <person name="Beletsky A.V."/>
            <person name="Frank Y.A."/>
            <person name="Karnachuk O.V."/>
            <person name="Ravin N.V."/>
        </authorList>
    </citation>
    <scope>NUCLEOTIDE SEQUENCE [LARGE SCALE GENOMIC DNA]</scope>
</reference>
<dbReference type="EMBL" id="CP034928">
    <property type="protein sequence ID" value="QAA75903.1"/>
    <property type="molecule type" value="Genomic_DNA"/>
</dbReference>
<proteinExistence type="predicted"/>
<dbReference type="KEGG" id="bih:BIP78_0135"/>